<dbReference type="PANTHER" id="PTHR14202">
    <property type="entry name" value="60 KDA RIBONUCLEOPROTEIN SSA/RO"/>
    <property type="match status" value="1"/>
</dbReference>
<comment type="similarity">
    <text evidence="2">Belongs to the Ro 60 kDa family.</text>
</comment>
<dbReference type="Pfam" id="PF25045">
    <property type="entry name" value="vWA_Ro60"/>
    <property type="match status" value="1"/>
</dbReference>
<evidence type="ECO:0000259" key="7">
    <source>
        <dbReference type="PROSITE" id="PS50988"/>
    </source>
</evidence>
<dbReference type="InterPro" id="IPR040322">
    <property type="entry name" value="TROVE2"/>
</dbReference>
<dbReference type="PROSITE" id="PS50988">
    <property type="entry name" value="TROVE"/>
    <property type="match status" value="1"/>
</dbReference>
<evidence type="ECO:0000256" key="4">
    <source>
        <dbReference type="ARBA" id="ARBA00022723"/>
    </source>
</evidence>
<dbReference type="GO" id="GO:0003723">
    <property type="term" value="F:RNA binding"/>
    <property type="evidence" value="ECO:0007669"/>
    <property type="project" value="UniProtKB-KW"/>
</dbReference>
<evidence type="ECO:0000256" key="3">
    <source>
        <dbReference type="ARBA" id="ARBA00022490"/>
    </source>
</evidence>
<name>A0A653BHX2_CALMS</name>
<sequence length="549" mass="62456">MAASKLSNEEKLLRLLYLGRLDAKYISGGSEKYESPSQDKTDFFNDLMKTSHTVLLKQIEAVNNDKLIPYRSQLFSLLAFAVCLPTTSNQIKPELCGAVLNLCKTDQDFFDFIKFVSLYRTICNKSKIPHTVAKHISKFYAQKSAQDLMKSFTTHKSYHKWSHKDLIKLGHVKADNAVKQVLINYILHKKVGEDADEEAKKCLELMKKSEELRSSKDPADALPIINELKATIHQVEPSLKKSADVWHAVLPNMHLSEVLHILPKLYKLGFLKKETPTLSRINEALNSSDTVRASGVHPIEVFIHMKNFEKGGKPLDPKLLDHLVKDRNLTEAEITKLKTPNETKCPTVMGYLQKCMNLSCSNVQPSNKRFLITIDVTEKMDTPCLRNKNITGIEAAAAFAWFLLRVEKDVIVAVFKDKDIHIVHLDKKGHLNEHVSKLKENKSKYLVLSSPIEWAMSQKKHIDVFINFIHHKDYYSAIPKEVKEKMSKPVDAMHRFRKKFNLTQAKLLNVCLSYPHMVTCDGSPNILDVAGLDAGVPKVMEAFYRGNFC</sequence>
<keyword evidence="9" id="KW-1185">Reference proteome</keyword>
<evidence type="ECO:0000256" key="6">
    <source>
        <dbReference type="ARBA" id="ARBA00023274"/>
    </source>
</evidence>
<evidence type="ECO:0000256" key="5">
    <source>
        <dbReference type="ARBA" id="ARBA00022884"/>
    </source>
</evidence>
<keyword evidence="5" id="KW-0694">RNA-binding</keyword>
<evidence type="ECO:0000256" key="2">
    <source>
        <dbReference type="ARBA" id="ARBA00007814"/>
    </source>
</evidence>
<gene>
    <name evidence="8" type="ORF">CALMAC_LOCUS1085</name>
</gene>
<organism evidence="8 9">
    <name type="scientific">Callosobruchus maculatus</name>
    <name type="common">Southern cowpea weevil</name>
    <name type="synonym">Pulse bruchid</name>
    <dbReference type="NCBI Taxonomy" id="64391"/>
    <lineage>
        <taxon>Eukaryota</taxon>
        <taxon>Metazoa</taxon>
        <taxon>Ecdysozoa</taxon>
        <taxon>Arthropoda</taxon>
        <taxon>Hexapoda</taxon>
        <taxon>Insecta</taxon>
        <taxon>Pterygota</taxon>
        <taxon>Neoptera</taxon>
        <taxon>Endopterygota</taxon>
        <taxon>Coleoptera</taxon>
        <taxon>Polyphaga</taxon>
        <taxon>Cucujiformia</taxon>
        <taxon>Chrysomeloidea</taxon>
        <taxon>Chrysomelidae</taxon>
        <taxon>Bruchinae</taxon>
        <taxon>Bruchini</taxon>
        <taxon>Callosobruchus</taxon>
    </lineage>
</organism>
<dbReference type="GO" id="GO:0046872">
    <property type="term" value="F:metal ion binding"/>
    <property type="evidence" value="ECO:0007669"/>
    <property type="project" value="UniProtKB-KW"/>
</dbReference>
<evidence type="ECO:0000313" key="9">
    <source>
        <dbReference type="Proteomes" id="UP000410492"/>
    </source>
</evidence>
<dbReference type="InterPro" id="IPR036465">
    <property type="entry name" value="vWFA_dom_sf"/>
</dbReference>
<dbReference type="Gene3D" id="3.40.50.410">
    <property type="entry name" value="von Willebrand factor, type A domain"/>
    <property type="match status" value="1"/>
</dbReference>
<protein>
    <recommendedName>
        <fullName evidence="7">TROVE domain-containing protein</fullName>
    </recommendedName>
</protein>
<evidence type="ECO:0000313" key="8">
    <source>
        <dbReference type="EMBL" id="VEN35083.1"/>
    </source>
</evidence>
<dbReference type="Proteomes" id="UP000410492">
    <property type="component" value="Unassembled WGS sequence"/>
</dbReference>
<dbReference type="InterPro" id="IPR037214">
    <property type="entry name" value="TROVE_dom_sf"/>
</dbReference>
<dbReference type="AlphaFoldDB" id="A0A653BHX2"/>
<dbReference type="GO" id="GO:1990904">
    <property type="term" value="C:ribonucleoprotein complex"/>
    <property type="evidence" value="ECO:0007669"/>
    <property type="project" value="UniProtKB-KW"/>
</dbReference>
<dbReference type="PANTHER" id="PTHR14202:SF0">
    <property type="entry name" value="RNA-BINDING PROTEIN RO60"/>
    <property type="match status" value="1"/>
</dbReference>
<dbReference type="SUPFAM" id="SSF140864">
    <property type="entry name" value="TROVE domain-like"/>
    <property type="match status" value="1"/>
</dbReference>
<dbReference type="InterPro" id="IPR056800">
    <property type="entry name" value="vWA_Ro60"/>
</dbReference>
<keyword evidence="4" id="KW-0479">Metal-binding</keyword>
<comment type="subcellular location">
    <subcellularLocation>
        <location evidence="1">Cytoplasm</location>
    </subcellularLocation>
</comment>
<proteinExistence type="inferred from homology"/>
<keyword evidence="3" id="KW-0963">Cytoplasm</keyword>
<accession>A0A653BHX2</accession>
<dbReference type="EMBL" id="CAACVG010001216">
    <property type="protein sequence ID" value="VEN35083.1"/>
    <property type="molecule type" value="Genomic_DNA"/>
</dbReference>
<evidence type="ECO:0000256" key="1">
    <source>
        <dbReference type="ARBA" id="ARBA00004496"/>
    </source>
</evidence>
<keyword evidence="6" id="KW-0687">Ribonucleoprotein</keyword>
<reference evidence="8 9" key="1">
    <citation type="submission" date="2019-01" db="EMBL/GenBank/DDBJ databases">
        <authorList>
            <person name="Sayadi A."/>
        </authorList>
    </citation>
    <scope>NUCLEOTIDE SEQUENCE [LARGE SCALE GENOMIC DNA]</scope>
</reference>
<dbReference type="InterPro" id="IPR008858">
    <property type="entry name" value="TROVE_dom"/>
</dbReference>
<feature type="domain" description="TROVE" evidence="7">
    <location>
        <begin position="1"/>
        <end position="368"/>
    </location>
</feature>
<dbReference type="SUPFAM" id="SSF53300">
    <property type="entry name" value="vWA-like"/>
    <property type="match status" value="1"/>
</dbReference>
<dbReference type="OrthoDB" id="6098064at2759"/>
<dbReference type="GO" id="GO:0005737">
    <property type="term" value="C:cytoplasm"/>
    <property type="evidence" value="ECO:0007669"/>
    <property type="project" value="UniProtKB-SubCell"/>
</dbReference>